<keyword evidence="2" id="KW-0472">Membrane</keyword>
<feature type="region of interest" description="Disordered" evidence="1">
    <location>
        <begin position="1"/>
        <end position="23"/>
    </location>
</feature>
<gene>
    <name evidence="3" type="ORF">WJX73_007464</name>
</gene>
<keyword evidence="4" id="KW-1185">Reference proteome</keyword>
<sequence length="216" mass="23923">MPPRRRAPPSPVAAESSSVAGDASDNSLLGTASTFVYRHSSTLHFLMALMGASFFGWRISINADELAGITQHPILTARFSYAPQDVYTFLHQLGDQGINLYLNINMLELGFAVSAAVGLSFLIGNIYDKGGLSHQWNLFPAIFLVFDLAETAVIRWLLFTYPTPNLKLAWAASELTRYKFRFLLYTSGVILFGLIAWGRKTYFPSRPAVSAPDHLE</sequence>
<evidence type="ECO:0000256" key="1">
    <source>
        <dbReference type="SAM" id="MobiDB-lite"/>
    </source>
</evidence>
<dbReference type="EMBL" id="JALJOQ010000039">
    <property type="protein sequence ID" value="KAK9806034.1"/>
    <property type="molecule type" value="Genomic_DNA"/>
</dbReference>
<accession>A0AAW1P8N8</accession>
<evidence type="ECO:0000313" key="3">
    <source>
        <dbReference type="EMBL" id="KAK9806034.1"/>
    </source>
</evidence>
<proteinExistence type="predicted"/>
<feature type="transmembrane region" description="Helical" evidence="2">
    <location>
        <begin position="178"/>
        <end position="197"/>
    </location>
</feature>
<feature type="transmembrane region" description="Helical" evidence="2">
    <location>
        <begin position="139"/>
        <end position="158"/>
    </location>
</feature>
<evidence type="ECO:0000256" key="2">
    <source>
        <dbReference type="SAM" id="Phobius"/>
    </source>
</evidence>
<reference evidence="3 4" key="1">
    <citation type="journal article" date="2024" name="Nat. Commun.">
        <title>Phylogenomics reveals the evolutionary origins of lichenization in chlorophyte algae.</title>
        <authorList>
            <person name="Puginier C."/>
            <person name="Libourel C."/>
            <person name="Otte J."/>
            <person name="Skaloud P."/>
            <person name="Haon M."/>
            <person name="Grisel S."/>
            <person name="Petersen M."/>
            <person name="Berrin J.G."/>
            <person name="Delaux P.M."/>
            <person name="Dal Grande F."/>
            <person name="Keller J."/>
        </authorList>
    </citation>
    <scope>NUCLEOTIDE SEQUENCE [LARGE SCALE GENOMIC DNA]</scope>
    <source>
        <strain evidence="3 4">SAG 2036</strain>
    </source>
</reference>
<protein>
    <submittedName>
        <fullName evidence="3">Uncharacterized protein</fullName>
    </submittedName>
</protein>
<keyword evidence="2" id="KW-0812">Transmembrane</keyword>
<keyword evidence="2" id="KW-1133">Transmembrane helix</keyword>
<comment type="caution">
    <text evidence="3">The sequence shown here is derived from an EMBL/GenBank/DDBJ whole genome shotgun (WGS) entry which is preliminary data.</text>
</comment>
<organism evidence="3 4">
    <name type="scientific">Symbiochloris irregularis</name>
    <dbReference type="NCBI Taxonomy" id="706552"/>
    <lineage>
        <taxon>Eukaryota</taxon>
        <taxon>Viridiplantae</taxon>
        <taxon>Chlorophyta</taxon>
        <taxon>core chlorophytes</taxon>
        <taxon>Trebouxiophyceae</taxon>
        <taxon>Trebouxiales</taxon>
        <taxon>Trebouxiaceae</taxon>
        <taxon>Symbiochloris</taxon>
    </lineage>
</organism>
<dbReference type="AlphaFoldDB" id="A0AAW1P8N8"/>
<evidence type="ECO:0000313" key="4">
    <source>
        <dbReference type="Proteomes" id="UP001465755"/>
    </source>
</evidence>
<feature type="transmembrane region" description="Helical" evidence="2">
    <location>
        <begin position="109"/>
        <end position="127"/>
    </location>
</feature>
<name>A0AAW1P8N8_9CHLO</name>
<dbReference type="Proteomes" id="UP001465755">
    <property type="component" value="Unassembled WGS sequence"/>
</dbReference>